<feature type="chain" id="PRO_5042843889" evidence="2">
    <location>
        <begin position="23"/>
        <end position="155"/>
    </location>
</feature>
<keyword evidence="4" id="KW-1185">Reference proteome</keyword>
<evidence type="ECO:0000256" key="1">
    <source>
        <dbReference type="SAM" id="Phobius"/>
    </source>
</evidence>
<gene>
    <name evidence="3" type="ORF">SK128_002434</name>
</gene>
<evidence type="ECO:0000313" key="3">
    <source>
        <dbReference type="EMBL" id="KAK7081692.1"/>
    </source>
</evidence>
<comment type="caution">
    <text evidence="3">The sequence shown here is derived from an EMBL/GenBank/DDBJ whole genome shotgun (WGS) entry which is preliminary data.</text>
</comment>
<reference evidence="3 4" key="1">
    <citation type="submission" date="2023-11" db="EMBL/GenBank/DDBJ databases">
        <title>Halocaridina rubra genome assembly.</title>
        <authorList>
            <person name="Smith C."/>
        </authorList>
    </citation>
    <scope>NUCLEOTIDE SEQUENCE [LARGE SCALE GENOMIC DNA]</scope>
    <source>
        <strain evidence="3">EP-1</strain>
        <tissue evidence="3">Whole</tissue>
    </source>
</reference>
<organism evidence="3 4">
    <name type="scientific">Halocaridina rubra</name>
    <name type="common">Hawaiian red shrimp</name>
    <dbReference type="NCBI Taxonomy" id="373956"/>
    <lineage>
        <taxon>Eukaryota</taxon>
        <taxon>Metazoa</taxon>
        <taxon>Ecdysozoa</taxon>
        <taxon>Arthropoda</taxon>
        <taxon>Crustacea</taxon>
        <taxon>Multicrustacea</taxon>
        <taxon>Malacostraca</taxon>
        <taxon>Eumalacostraca</taxon>
        <taxon>Eucarida</taxon>
        <taxon>Decapoda</taxon>
        <taxon>Pleocyemata</taxon>
        <taxon>Caridea</taxon>
        <taxon>Atyoidea</taxon>
        <taxon>Atyidae</taxon>
        <taxon>Halocaridina</taxon>
    </lineage>
</organism>
<name>A0AAN8XE22_HALRR</name>
<keyword evidence="1" id="KW-1133">Transmembrane helix</keyword>
<dbReference type="Proteomes" id="UP001381693">
    <property type="component" value="Unassembled WGS sequence"/>
</dbReference>
<keyword evidence="2" id="KW-0732">Signal</keyword>
<proteinExistence type="predicted"/>
<keyword evidence="1" id="KW-0812">Transmembrane</keyword>
<accession>A0AAN8XE22</accession>
<dbReference type="AlphaFoldDB" id="A0AAN8XE22"/>
<sequence>MNFRNLILIIFWMLLMTALSSSLVCLGCDDCNNASWFVVPCSRYSNVCVDSEVNGVVRKRCGNKISCQDAGSEGLSIWGHIRRLLSVQEDEEDKIDKLSQEPVPNVLMCCAKDYCNNMEYPHIIPISSSPGRGWFVVWVSMAALIVVHRINYLHL</sequence>
<evidence type="ECO:0000313" key="4">
    <source>
        <dbReference type="Proteomes" id="UP001381693"/>
    </source>
</evidence>
<feature type="signal peptide" evidence="2">
    <location>
        <begin position="1"/>
        <end position="22"/>
    </location>
</feature>
<feature type="transmembrane region" description="Helical" evidence="1">
    <location>
        <begin position="133"/>
        <end position="152"/>
    </location>
</feature>
<evidence type="ECO:0000256" key="2">
    <source>
        <dbReference type="SAM" id="SignalP"/>
    </source>
</evidence>
<protein>
    <submittedName>
        <fullName evidence="3">Uncharacterized protein</fullName>
    </submittedName>
</protein>
<dbReference type="EMBL" id="JAXCGZ010004528">
    <property type="protein sequence ID" value="KAK7081692.1"/>
    <property type="molecule type" value="Genomic_DNA"/>
</dbReference>
<keyword evidence="1" id="KW-0472">Membrane</keyword>